<dbReference type="EC" id="1.-.-.-" evidence="4"/>
<dbReference type="Pfam" id="PF00724">
    <property type="entry name" value="Oxidored_FMN"/>
    <property type="match status" value="1"/>
</dbReference>
<dbReference type="SUPFAM" id="SSF51395">
    <property type="entry name" value="FMN-linked oxidoreductases"/>
    <property type="match status" value="1"/>
</dbReference>
<evidence type="ECO:0000259" key="3">
    <source>
        <dbReference type="Pfam" id="PF00724"/>
    </source>
</evidence>
<evidence type="ECO:0000313" key="4">
    <source>
        <dbReference type="EMBL" id="CYV99681.1"/>
    </source>
</evidence>
<keyword evidence="1" id="KW-0285">Flavoprotein</keyword>
<accession>A0A116NFA2</accession>
<dbReference type="GO" id="GO:0010181">
    <property type="term" value="F:FMN binding"/>
    <property type="evidence" value="ECO:0007669"/>
    <property type="project" value="InterPro"/>
</dbReference>
<proteinExistence type="predicted"/>
<dbReference type="InterPro" id="IPR013785">
    <property type="entry name" value="Aldolase_TIM"/>
</dbReference>
<gene>
    <name evidence="4" type="ORF">ERS132539_00207</name>
</gene>
<dbReference type="EMBL" id="FIJK01000003">
    <property type="protein sequence ID" value="CYV99681.1"/>
    <property type="molecule type" value="Genomic_DNA"/>
</dbReference>
<dbReference type="PANTHER" id="PTHR43656:SF2">
    <property type="entry name" value="BINDING OXIDOREDUCTASE, PUTATIVE (AFU_ORTHOLOGUE AFUA_2G08260)-RELATED"/>
    <property type="match status" value="1"/>
</dbReference>
<dbReference type="InterPro" id="IPR051799">
    <property type="entry name" value="NADH_flavin_oxidoreductase"/>
</dbReference>
<dbReference type="Gene3D" id="3.20.20.70">
    <property type="entry name" value="Aldolase class I"/>
    <property type="match status" value="1"/>
</dbReference>
<evidence type="ECO:0000256" key="2">
    <source>
        <dbReference type="ARBA" id="ARBA00023002"/>
    </source>
</evidence>
<dbReference type="CDD" id="cd04735">
    <property type="entry name" value="OYE_like_4_FMN"/>
    <property type="match status" value="1"/>
</dbReference>
<dbReference type="GO" id="GO:0016491">
    <property type="term" value="F:oxidoreductase activity"/>
    <property type="evidence" value="ECO:0007669"/>
    <property type="project" value="UniProtKB-KW"/>
</dbReference>
<keyword evidence="2 4" id="KW-0560">Oxidoreductase</keyword>
<dbReference type="PANTHER" id="PTHR43656">
    <property type="entry name" value="BINDING OXIDOREDUCTASE, PUTATIVE (AFU_ORTHOLOGUE AFUA_2G08260)-RELATED"/>
    <property type="match status" value="1"/>
</dbReference>
<evidence type="ECO:0000256" key="1">
    <source>
        <dbReference type="ARBA" id="ARBA00022630"/>
    </source>
</evidence>
<name>A0A116NFA2_STRSU</name>
<dbReference type="Proteomes" id="UP000069526">
    <property type="component" value="Unassembled WGS sequence"/>
</dbReference>
<organism evidence="4 5">
    <name type="scientific">Streptococcus suis</name>
    <dbReference type="NCBI Taxonomy" id="1307"/>
    <lineage>
        <taxon>Bacteria</taxon>
        <taxon>Bacillati</taxon>
        <taxon>Bacillota</taxon>
        <taxon>Bacilli</taxon>
        <taxon>Lactobacillales</taxon>
        <taxon>Streptococcaceae</taxon>
        <taxon>Streptococcus</taxon>
    </lineage>
</organism>
<feature type="domain" description="NADH:flavin oxidoreductase/NADH oxidase N-terminal" evidence="3">
    <location>
        <begin position="18"/>
        <end position="336"/>
    </location>
</feature>
<dbReference type="AlphaFoldDB" id="A0A116NFA2"/>
<dbReference type="InterPro" id="IPR001155">
    <property type="entry name" value="OxRdtase_FMN_N"/>
</dbReference>
<evidence type="ECO:0000313" key="5">
    <source>
        <dbReference type="Proteomes" id="UP000069526"/>
    </source>
</evidence>
<protein>
    <submittedName>
        <fullName evidence="4">NADH-dependent flavin oxidoreductase</fullName>
        <ecNumber evidence="4">1.-.-.-</ecNumber>
    </submittedName>
</protein>
<sequence length="367" mass="40987">MIKTIHDSVKLTDQLYTRNRVVLAPMTLSVCQPGGYVSQDDIDFYTRRSGQVGMVITGSAYVHAQGQAFRDSFSVAEDDKIDGLARLAQAIKDQGALAVLQIYHGGRMVPPVLIEGKPVAPSAVIGSHGNVVEPRSLKNLEVDEILQAFLDATRRAIKAGFDGVELHGANTYLIQQFLSPHSNRRQDKWGGSLNNRMRFAKTLVKQVKKLVKEEADRPFLVGYRLSPEEIEDPGIDLWDSLQLIEQLILLGVDYLHLSLSHVFRPSLRNPKAAEPIIYSVIKKINGRVPLIAVGGIQTCQDVERILAEDIPLFSVGKAMLLDPDWPIKISQGREKEVITRYRDELQEELKLPTAFVNSLRDYLEGNQ</sequence>
<reference evidence="4 5" key="1">
    <citation type="submission" date="2016-02" db="EMBL/GenBank/DDBJ databases">
        <authorList>
            <consortium name="Pathogen Informatics"/>
        </authorList>
    </citation>
    <scope>NUCLEOTIDE SEQUENCE [LARGE SCALE GENOMIC DNA]</scope>
    <source>
        <strain evidence="4 5">SS1013</strain>
    </source>
</reference>
<dbReference type="RefSeq" id="WP_044766561.1">
    <property type="nucleotide sequence ID" value="NZ_CEIH01000020.1"/>
</dbReference>